<dbReference type="InterPro" id="IPR029017">
    <property type="entry name" value="Enolase-like_N"/>
</dbReference>
<dbReference type="RefSeq" id="WP_048512887.1">
    <property type="nucleotide sequence ID" value="NZ_FUXD01000003.1"/>
</dbReference>
<dbReference type="PATRIC" id="fig|1122219.3.peg.145"/>
<dbReference type="InParanoid" id="A0A0J6ZSJ0"/>
<feature type="domain" description="Enolase C-terminal" evidence="2">
    <location>
        <begin position="29"/>
        <end position="124"/>
    </location>
</feature>
<dbReference type="InterPro" id="IPR036849">
    <property type="entry name" value="Enolase-like_C_sf"/>
</dbReference>
<dbReference type="PANTHER" id="PTHR48080">
    <property type="entry name" value="D-GALACTONATE DEHYDRATASE-RELATED"/>
    <property type="match status" value="1"/>
</dbReference>
<evidence type="ECO:0000313" key="3">
    <source>
        <dbReference type="EMBL" id="KMO87926.1"/>
    </source>
</evidence>
<gene>
    <name evidence="3" type="ORF">AB840_00675</name>
</gene>
<dbReference type="SUPFAM" id="SSF51604">
    <property type="entry name" value="Enolase C-terminal domain-like"/>
    <property type="match status" value="1"/>
</dbReference>
<dbReference type="InterPro" id="IPR034593">
    <property type="entry name" value="DgoD-like"/>
</dbReference>
<dbReference type="EMBL" id="LEKT01000001">
    <property type="protein sequence ID" value="KMO87926.1"/>
    <property type="molecule type" value="Genomic_DNA"/>
</dbReference>
<keyword evidence="4" id="KW-1185">Reference proteome</keyword>
<dbReference type="PANTHER" id="PTHR48080:SF2">
    <property type="entry name" value="D-GALACTONATE DEHYDRATASE"/>
    <property type="match status" value="1"/>
</dbReference>
<comment type="caution">
    <text evidence="3">The sequence shown here is derived from an EMBL/GenBank/DDBJ whole genome shotgun (WGS) entry which is preliminary data.</text>
</comment>
<dbReference type="InterPro" id="IPR029065">
    <property type="entry name" value="Enolase_C-like"/>
</dbReference>
<evidence type="ECO:0000256" key="1">
    <source>
        <dbReference type="ARBA" id="ARBA00022723"/>
    </source>
</evidence>
<dbReference type="GO" id="GO:0046872">
    <property type="term" value="F:metal ion binding"/>
    <property type="evidence" value="ECO:0007669"/>
    <property type="project" value="UniProtKB-KW"/>
</dbReference>
<name>A0A0J6ZSJ0_9FIRM</name>
<proteinExistence type="predicted"/>
<keyword evidence="1" id="KW-0479">Metal-binding</keyword>
<dbReference type="Pfam" id="PF13378">
    <property type="entry name" value="MR_MLE_C"/>
    <property type="match status" value="1"/>
</dbReference>
<organism evidence="3 4">
    <name type="scientific">Megasphaera cerevisiae DSM 20462</name>
    <dbReference type="NCBI Taxonomy" id="1122219"/>
    <lineage>
        <taxon>Bacteria</taxon>
        <taxon>Bacillati</taxon>
        <taxon>Bacillota</taxon>
        <taxon>Negativicutes</taxon>
        <taxon>Veillonellales</taxon>
        <taxon>Veillonellaceae</taxon>
        <taxon>Megasphaera</taxon>
    </lineage>
</organism>
<dbReference type="Gene3D" id="3.30.390.10">
    <property type="entry name" value="Enolase-like, N-terminal domain"/>
    <property type="match status" value="1"/>
</dbReference>
<sequence length="135" mass="15033">MKIISIEIINVKTEFAPDTSTWQPVVVKINTDEGICGGITEGKKICDMAHVYDVRVQPHICGGPIATAAALQLEAVIPNFIIHETHRFSLLEGNIVTCKYDYQPQNGYYEVPERPGIGQELTDEIMAVSYIEKIQ</sequence>
<dbReference type="AlphaFoldDB" id="A0A0J6ZSJ0"/>
<evidence type="ECO:0000313" key="4">
    <source>
        <dbReference type="Proteomes" id="UP000036503"/>
    </source>
</evidence>
<dbReference type="Proteomes" id="UP000036503">
    <property type="component" value="Unassembled WGS sequence"/>
</dbReference>
<evidence type="ECO:0000259" key="2">
    <source>
        <dbReference type="Pfam" id="PF13378"/>
    </source>
</evidence>
<accession>A0A0J6ZSJ0</accession>
<reference evidence="3 4" key="1">
    <citation type="submission" date="2015-06" db="EMBL/GenBank/DDBJ databases">
        <title>Draft genome sequence of beer spoilage bacterium Megasphaera cerevisiae type strain 20462.</title>
        <authorList>
            <person name="Kutumbaka K."/>
            <person name="Pasmowitz J."/>
            <person name="Mategko J."/>
            <person name="Reyes D."/>
            <person name="Friedrich A."/>
            <person name="Han S."/>
            <person name="Martens-Habbena W."/>
            <person name="Neal-McKinney J."/>
            <person name="Janagama H.K."/>
            <person name="Nadala C."/>
            <person name="Samadpour M."/>
        </authorList>
    </citation>
    <scope>NUCLEOTIDE SEQUENCE [LARGE SCALE GENOMIC DNA]</scope>
    <source>
        <strain evidence="3 4">DSM 20462</strain>
    </source>
</reference>
<protein>
    <recommendedName>
        <fullName evidence="2">Enolase C-terminal domain-containing protein</fullName>
    </recommendedName>
</protein>
<dbReference type="Gene3D" id="3.20.20.120">
    <property type="entry name" value="Enolase-like C-terminal domain"/>
    <property type="match status" value="1"/>
</dbReference>